<dbReference type="SUPFAM" id="SSF51126">
    <property type="entry name" value="Pectin lyase-like"/>
    <property type="match status" value="2"/>
</dbReference>
<dbReference type="InterPro" id="IPR039448">
    <property type="entry name" value="Beta_helix"/>
</dbReference>
<dbReference type="InterPro" id="IPR012334">
    <property type="entry name" value="Pectin_lyas_fold"/>
</dbReference>
<keyword evidence="4" id="KW-0472">Membrane</keyword>
<dbReference type="OrthoDB" id="230201at2"/>
<evidence type="ECO:0008006" key="9">
    <source>
        <dbReference type="Google" id="ProtNLM"/>
    </source>
</evidence>
<dbReference type="RefSeq" id="WP_151969749.1">
    <property type="nucleotide sequence ID" value="NZ_AP019860.1"/>
</dbReference>
<evidence type="ECO:0000256" key="4">
    <source>
        <dbReference type="SAM" id="Phobius"/>
    </source>
</evidence>
<keyword evidence="2" id="KW-0677">Repeat</keyword>
<dbReference type="InterPro" id="IPR007742">
    <property type="entry name" value="NosD_dom"/>
</dbReference>
<evidence type="ECO:0000256" key="1">
    <source>
        <dbReference type="ARBA" id="ARBA00004906"/>
    </source>
</evidence>
<comment type="pathway">
    <text evidence="1">Protein modification; protein ubiquitination.</text>
</comment>
<evidence type="ECO:0000259" key="6">
    <source>
        <dbReference type="Pfam" id="PF13229"/>
    </source>
</evidence>
<dbReference type="PANTHER" id="PTHR22990:SF15">
    <property type="entry name" value="F-BOX ONLY PROTEIN 10"/>
    <property type="match status" value="1"/>
</dbReference>
<dbReference type="AlphaFoldDB" id="A0A5S9F4K9"/>
<evidence type="ECO:0000256" key="3">
    <source>
        <dbReference type="ARBA" id="ARBA00022786"/>
    </source>
</evidence>
<organism evidence="7 8">
    <name type="scientific">Uabimicrobium amorphum</name>
    <dbReference type="NCBI Taxonomy" id="2596890"/>
    <lineage>
        <taxon>Bacteria</taxon>
        <taxon>Pseudomonadati</taxon>
        <taxon>Planctomycetota</taxon>
        <taxon>Candidatus Uabimicrobiia</taxon>
        <taxon>Candidatus Uabimicrobiales</taxon>
        <taxon>Candidatus Uabimicrobiaceae</taxon>
        <taxon>Candidatus Uabimicrobium</taxon>
    </lineage>
</organism>
<keyword evidence="4" id="KW-1133">Transmembrane helix</keyword>
<dbReference type="SMART" id="SM00710">
    <property type="entry name" value="PbH1"/>
    <property type="match status" value="9"/>
</dbReference>
<dbReference type="InterPro" id="IPR022441">
    <property type="entry name" value="Para_beta_helix_rpt-2"/>
</dbReference>
<gene>
    <name evidence="7" type="ORF">UABAM_04032</name>
</gene>
<dbReference type="EMBL" id="AP019860">
    <property type="protein sequence ID" value="BBM85658.1"/>
    <property type="molecule type" value="Genomic_DNA"/>
</dbReference>
<evidence type="ECO:0000256" key="2">
    <source>
        <dbReference type="ARBA" id="ARBA00022737"/>
    </source>
</evidence>
<evidence type="ECO:0000313" key="8">
    <source>
        <dbReference type="Proteomes" id="UP000326354"/>
    </source>
</evidence>
<accession>A0A5S9F4K9</accession>
<dbReference type="InterPro" id="IPR051550">
    <property type="entry name" value="SCF-Subunits/Alg-Epimerases"/>
</dbReference>
<feature type="transmembrane region" description="Helical" evidence="4">
    <location>
        <begin position="12"/>
        <end position="34"/>
    </location>
</feature>
<protein>
    <recommendedName>
        <fullName evidence="9">Right handed beta helix domain-containing protein</fullName>
    </recommendedName>
</protein>
<keyword evidence="8" id="KW-1185">Reference proteome</keyword>
<dbReference type="Proteomes" id="UP000326354">
    <property type="component" value="Chromosome"/>
</dbReference>
<evidence type="ECO:0000259" key="5">
    <source>
        <dbReference type="Pfam" id="PF05048"/>
    </source>
</evidence>
<feature type="domain" description="Right handed beta helix" evidence="6">
    <location>
        <begin position="361"/>
        <end position="498"/>
    </location>
</feature>
<dbReference type="Gene3D" id="2.160.20.10">
    <property type="entry name" value="Single-stranded right-handed beta-helix, Pectin lyase-like"/>
    <property type="match status" value="2"/>
</dbReference>
<keyword evidence="4" id="KW-0812">Transmembrane</keyword>
<feature type="domain" description="Periplasmic copper-binding protein NosD beta helix" evidence="5">
    <location>
        <begin position="98"/>
        <end position="244"/>
    </location>
</feature>
<name>A0A5S9F4K9_UABAM</name>
<reference evidence="7 8" key="1">
    <citation type="submission" date="2019-08" db="EMBL/GenBank/DDBJ databases">
        <title>Complete genome sequence of Candidatus Uab amorphum.</title>
        <authorList>
            <person name="Shiratori T."/>
            <person name="Suzuki S."/>
            <person name="Kakizawa Y."/>
            <person name="Ishida K."/>
        </authorList>
    </citation>
    <scope>NUCLEOTIDE SEQUENCE [LARGE SCALE GENOMIC DNA]</scope>
    <source>
        <strain evidence="7 8">SRT547</strain>
    </source>
</reference>
<proteinExistence type="predicted"/>
<dbReference type="PANTHER" id="PTHR22990">
    <property type="entry name" value="F-BOX ONLY PROTEIN"/>
    <property type="match status" value="1"/>
</dbReference>
<dbReference type="NCBIfam" id="TIGR03804">
    <property type="entry name" value="para_beta_helix"/>
    <property type="match status" value="1"/>
</dbReference>
<evidence type="ECO:0000313" key="7">
    <source>
        <dbReference type="EMBL" id="BBM85658.1"/>
    </source>
</evidence>
<dbReference type="Pfam" id="PF13229">
    <property type="entry name" value="Beta_helix"/>
    <property type="match status" value="1"/>
</dbReference>
<keyword evidence="3" id="KW-0833">Ubl conjugation pathway</keyword>
<dbReference type="KEGG" id="uam:UABAM_04032"/>
<dbReference type="Pfam" id="PF05048">
    <property type="entry name" value="NosD"/>
    <property type="match status" value="1"/>
</dbReference>
<sequence>MSNRIPMPMTTASFKLFFSTLTFIIFINFVYFSWYSPSAKIPDDAKGKTIIVVNADDNLNHKIKKAPQNSILLIRPSKREENILMENKSQITLKAEGQVFIWANKGTAITIKGCKNCKIENINFSGQDENQPLFIVSHSNEITFRNNDIKSAATSIHVQTKSSGVYIEENDIKTKKSAIYAEESKNVYIKNNTLLSGSEQYDIIHFKDIEQFLLEKNKISGSKGIVLRHADAREKSAIFRNEIKTDLQALEMYSCRDILLTANNIESYKKDAVFFKDCSNIKFGRSKVVKNKVKTQNGCCLMMANGQDIEVFYNSFTNRSRQRSAVEIESGKSILLRGNEISGHAIVEEGKGKVTECQGGGVYIKDSENTTCKENTIRFSEKGFFVDICPSVVLEGNNIVDNQGRGIEAENSTIEINKNSIKQNTVGIWVNKSKGLISQNTITYNKGYGLYLDDSSPKIVGNSIISNEEDGLYCNTRSVPTQVSQNKFIRNKGFGIKSEKKLQYDDSNIFEGNQKGNSYY</sequence>
<dbReference type="InterPro" id="IPR011050">
    <property type="entry name" value="Pectin_lyase_fold/virulence"/>
</dbReference>
<dbReference type="InterPro" id="IPR006626">
    <property type="entry name" value="PbH1"/>
</dbReference>